<comment type="caution">
    <text evidence="5">The sequence shown here is derived from an EMBL/GenBank/DDBJ whole genome shotgun (WGS) entry which is preliminary data.</text>
</comment>
<dbReference type="Pfam" id="PF01022">
    <property type="entry name" value="HTH_5"/>
    <property type="match status" value="1"/>
</dbReference>
<dbReference type="Proteomes" id="UP000550729">
    <property type="component" value="Unassembled WGS sequence"/>
</dbReference>
<gene>
    <name evidence="5" type="ORF">HH308_20395</name>
</gene>
<dbReference type="RefSeq" id="WP_170196084.1">
    <property type="nucleotide sequence ID" value="NZ_JABBNB010000024.1"/>
</dbReference>
<reference evidence="5 6" key="1">
    <citation type="submission" date="2020-04" db="EMBL/GenBank/DDBJ databases">
        <title>Gordonia sp. nov. TBRC 11910.</title>
        <authorList>
            <person name="Suriyachadkun C."/>
        </authorList>
    </citation>
    <scope>NUCLEOTIDE SEQUENCE [LARGE SCALE GENOMIC DNA]</scope>
    <source>
        <strain evidence="5 6">TBRC 11910</strain>
    </source>
</reference>
<dbReference type="NCBIfam" id="NF033788">
    <property type="entry name" value="HTH_metalloreg"/>
    <property type="match status" value="1"/>
</dbReference>
<protein>
    <submittedName>
        <fullName evidence="5">Winged helix-turn-helix transcriptional regulator</fullName>
    </submittedName>
</protein>
<dbReference type="Gene3D" id="1.10.10.10">
    <property type="entry name" value="Winged helix-like DNA-binding domain superfamily/Winged helix DNA-binding domain"/>
    <property type="match status" value="1"/>
</dbReference>
<dbReference type="InterPro" id="IPR036390">
    <property type="entry name" value="WH_DNA-bd_sf"/>
</dbReference>
<dbReference type="PANTHER" id="PTHR33154:SF33">
    <property type="entry name" value="TRANSCRIPTIONAL REPRESSOR SDPR"/>
    <property type="match status" value="1"/>
</dbReference>
<dbReference type="GO" id="GO:0003700">
    <property type="term" value="F:DNA-binding transcription factor activity"/>
    <property type="evidence" value="ECO:0007669"/>
    <property type="project" value="InterPro"/>
</dbReference>
<evidence type="ECO:0000256" key="3">
    <source>
        <dbReference type="ARBA" id="ARBA00023163"/>
    </source>
</evidence>
<evidence type="ECO:0000313" key="5">
    <source>
        <dbReference type="EMBL" id="NMO03580.1"/>
    </source>
</evidence>
<evidence type="ECO:0000256" key="2">
    <source>
        <dbReference type="ARBA" id="ARBA00023125"/>
    </source>
</evidence>
<dbReference type="InterPro" id="IPR036388">
    <property type="entry name" value="WH-like_DNA-bd_sf"/>
</dbReference>
<dbReference type="GO" id="GO:0003677">
    <property type="term" value="F:DNA binding"/>
    <property type="evidence" value="ECO:0007669"/>
    <property type="project" value="UniProtKB-KW"/>
</dbReference>
<keyword evidence="1" id="KW-0805">Transcription regulation</keyword>
<proteinExistence type="predicted"/>
<keyword evidence="3" id="KW-0804">Transcription</keyword>
<keyword evidence="6" id="KW-1185">Reference proteome</keyword>
<accession>A0A848KY42</accession>
<feature type="domain" description="HTH arsR-type" evidence="4">
    <location>
        <begin position="1"/>
        <end position="88"/>
    </location>
</feature>
<dbReference type="EMBL" id="JABBNB010000024">
    <property type="protein sequence ID" value="NMO03580.1"/>
    <property type="molecule type" value="Genomic_DNA"/>
</dbReference>
<name>A0A848KY42_9ACTN</name>
<dbReference type="SMART" id="SM00418">
    <property type="entry name" value="HTH_ARSR"/>
    <property type="match status" value="1"/>
</dbReference>
<dbReference type="CDD" id="cd00090">
    <property type="entry name" value="HTH_ARSR"/>
    <property type="match status" value="1"/>
</dbReference>
<dbReference type="AlphaFoldDB" id="A0A848KY42"/>
<keyword evidence="2" id="KW-0238">DNA-binding</keyword>
<organism evidence="5 6">
    <name type="scientific">Gordonia asplenii</name>
    <dbReference type="NCBI Taxonomy" id="2725283"/>
    <lineage>
        <taxon>Bacteria</taxon>
        <taxon>Bacillati</taxon>
        <taxon>Actinomycetota</taxon>
        <taxon>Actinomycetes</taxon>
        <taxon>Mycobacteriales</taxon>
        <taxon>Gordoniaceae</taxon>
        <taxon>Gordonia</taxon>
    </lineage>
</organism>
<dbReference type="InterPro" id="IPR011991">
    <property type="entry name" value="ArsR-like_HTH"/>
</dbReference>
<dbReference type="InterPro" id="IPR001845">
    <property type="entry name" value="HTH_ArsR_DNA-bd_dom"/>
</dbReference>
<evidence type="ECO:0000313" key="6">
    <source>
        <dbReference type="Proteomes" id="UP000550729"/>
    </source>
</evidence>
<evidence type="ECO:0000259" key="4">
    <source>
        <dbReference type="PROSITE" id="PS50987"/>
    </source>
</evidence>
<dbReference type="InterPro" id="IPR051081">
    <property type="entry name" value="HTH_MetalResp_TranReg"/>
</dbReference>
<dbReference type="PROSITE" id="PS50987">
    <property type="entry name" value="HTH_ARSR_2"/>
    <property type="match status" value="1"/>
</dbReference>
<dbReference type="PRINTS" id="PR00778">
    <property type="entry name" value="HTHARSR"/>
</dbReference>
<dbReference type="SUPFAM" id="SSF46785">
    <property type="entry name" value="Winged helix' DNA-binding domain"/>
    <property type="match status" value="1"/>
</dbReference>
<dbReference type="PANTHER" id="PTHR33154">
    <property type="entry name" value="TRANSCRIPTIONAL REGULATOR, ARSR FAMILY"/>
    <property type="match status" value="1"/>
</dbReference>
<evidence type="ECO:0000256" key="1">
    <source>
        <dbReference type="ARBA" id="ARBA00023015"/>
    </source>
</evidence>
<sequence>MSPTTWTALGDPTRRAILDRIRRRPCAVGELSAHLGLGQPQTSKHLKVLREAHLVTVRVDAQRRVYSLDPRGFADVDDWLTPYRSLWNDSLDALERHLDAAQHDSRTET</sequence>